<proteinExistence type="predicted"/>
<evidence type="ECO:0000256" key="1">
    <source>
        <dbReference type="SAM" id="MobiDB-lite"/>
    </source>
</evidence>
<feature type="region of interest" description="Disordered" evidence="1">
    <location>
        <begin position="166"/>
        <end position="188"/>
    </location>
</feature>
<organism evidence="2 3">
    <name type="scientific">Colletotrichum tofieldiae</name>
    <dbReference type="NCBI Taxonomy" id="708197"/>
    <lineage>
        <taxon>Eukaryota</taxon>
        <taxon>Fungi</taxon>
        <taxon>Dikarya</taxon>
        <taxon>Ascomycota</taxon>
        <taxon>Pezizomycotina</taxon>
        <taxon>Sordariomycetes</taxon>
        <taxon>Hypocreomycetidae</taxon>
        <taxon>Glomerellales</taxon>
        <taxon>Glomerellaceae</taxon>
        <taxon>Colletotrichum</taxon>
        <taxon>Colletotrichum spaethianum species complex</taxon>
    </lineage>
</organism>
<feature type="compositionally biased region" description="Low complexity" evidence="1">
    <location>
        <begin position="169"/>
        <end position="188"/>
    </location>
</feature>
<accession>A0A166TRD9</accession>
<keyword evidence="3" id="KW-1185">Reference proteome</keyword>
<name>A0A166TRD9_9PEZI</name>
<dbReference type="Proteomes" id="UP000076552">
    <property type="component" value="Unassembled WGS sequence"/>
</dbReference>
<dbReference type="AlphaFoldDB" id="A0A166TRD9"/>
<comment type="caution">
    <text evidence="2">The sequence shown here is derived from an EMBL/GenBank/DDBJ whole genome shotgun (WGS) entry which is preliminary data.</text>
</comment>
<feature type="compositionally biased region" description="Low complexity" evidence="1">
    <location>
        <begin position="325"/>
        <end position="339"/>
    </location>
</feature>
<gene>
    <name evidence="2" type="ORF">CT0861_03507</name>
</gene>
<dbReference type="EMBL" id="LFIV01000059">
    <property type="protein sequence ID" value="KZL72401.1"/>
    <property type="molecule type" value="Genomic_DNA"/>
</dbReference>
<evidence type="ECO:0000313" key="2">
    <source>
        <dbReference type="EMBL" id="KZL72401.1"/>
    </source>
</evidence>
<protein>
    <submittedName>
        <fullName evidence="2">Uncharacterized protein</fullName>
    </submittedName>
</protein>
<feature type="compositionally biased region" description="Basic and acidic residues" evidence="1">
    <location>
        <begin position="11"/>
        <end position="24"/>
    </location>
</feature>
<sequence>MDNFGNVGKRSGGDADGRGKRQRLDPTQGDTNTRTTLPTERLTQTWRQAPAANFGVGISASRAEQQNLIDTHRARTAAAVTDPASLYRQGRYVPTEARYFPMPVPEFLRGVSAYGRAQQPQGTVDPRNLSKYLAYDDVLQPPRVTVPNNLLGSEVIVPRNTQQLRIRASQPQSSVPVSQQPPTNPQSSLEVVRVCPQCREVPLGPGPIVNGEPTYPVCEKCRQANIRQQVLQGIAAQALVALSQRVAAHRPRHNDQAEDVRGQACSGLGPVPKTPQLFLCLRCKRPGVPLAPGRRRCTECICILIAFGPDEDEEQSDVNGNQKLQKQQPAGLQSQQQPPDQRWHMCDGCFKKPVPPGERKCSDCVLRSAPKGRTVDLCVICENHVVVQGQSYCGNCEIEGTRGLNASAMDDVMQCNACGDYADRTADGICWDCRMLDASSTAAAYTGHGAVLDEWDLMDTSEDGPSEPQQLIEKRCGCQRNNARPGRTLCHECHEALLRVGLCGWTAWKRNNWPRKARQNAKMRGE</sequence>
<reference evidence="2 3" key="1">
    <citation type="submission" date="2015-06" db="EMBL/GenBank/DDBJ databases">
        <title>Survival trade-offs in plant roots during colonization by closely related pathogenic and mutualistic fungi.</title>
        <authorList>
            <person name="Hacquard S."/>
            <person name="Kracher B."/>
            <person name="Hiruma K."/>
            <person name="Weinman A."/>
            <person name="Muench P."/>
            <person name="Garrido Oter R."/>
            <person name="Ver Loren van Themaat E."/>
            <person name="Dallerey J.-F."/>
            <person name="Damm U."/>
            <person name="Henrissat B."/>
            <person name="Lespinet O."/>
            <person name="Thon M."/>
            <person name="Kemen E."/>
            <person name="McHardy A.C."/>
            <person name="Schulze-Lefert P."/>
            <person name="O'Connell R.J."/>
        </authorList>
    </citation>
    <scope>NUCLEOTIDE SEQUENCE [LARGE SCALE GENOMIC DNA]</scope>
    <source>
        <strain evidence="2 3">0861</strain>
    </source>
</reference>
<feature type="region of interest" description="Disordered" evidence="1">
    <location>
        <begin position="313"/>
        <end position="340"/>
    </location>
</feature>
<feature type="region of interest" description="Disordered" evidence="1">
    <location>
        <begin position="1"/>
        <end position="42"/>
    </location>
</feature>
<feature type="compositionally biased region" description="Polar residues" evidence="1">
    <location>
        <begin position="28"/>
        <end position="42"/>
    </location>
</feature>
<evidence type="ECO:0000313" key="3">
    <source>
        <dbReference type="Proteomes" id="UP000076552"/>
    </source>
</evidence>